<gene>
    <name evidence="10" type="ORF">JF887_03465</name>
</gene>
<evidence type="ECO:0000256" key="3">
    <source>
        <dbReference type="ARBA" id="ARBA00022475"/>
    </source>
</evidence>
<feature type="domain" description="ABC transmembrane type-1" evidence="9">
    <location>
        <begin position="68"/>
        <end position="271"/>
    </location>
</feature>
<dbReference type="GO" id="GO:0006865">
    <property type="term" value="P:amino acid transport"/>
    <property type="evidence" value="ECO:0007669"/>
    <property type="project" value="UniProtKB-KW"/>
</dbReference>
<dbReference type="PANTHER" id="PTHR30614">
    <property type="entry name" value="MEMBRANE COMPONENT OF AMINO ACID ABC TRANSPORTER"/>
    <property type="match status" value="1"/>
</dbReference>
<sequence length="323" mass="34798">MSAVGGTAPAAPERAVTVVPVRHPGRWVASVIVLVIAATIAQTVFTNPRFQWGVVAQYFSTIQVLGGLLATIELTIVAMVIGIVLGTLLAVMRLSPNPLVAGISWLYIWFLRGTPVLVQILFWNFVSALFPDIGLGIPFGPTFIHANANSLIGPFVAAILALGLNEAAYMAEIVRAGIISVDPGQTEAAQALGMTRLQSMRRIVLPQAMRVIIPPTGNETISMLKTTSLVSVIAYSELLYSVQTIYNRTFQIIPLLMVAVIWYLIVTSVLTIGQFYIERHFARGTARELPPTPLQRLRGLLFTFHAPPAAPSALPPGTLGGPR</sequence>
<keyword evidence="5" id="KW-0029">Amino-acid transport</keyword>
<feature type="transmembrane region" description="Helical" evidence="8">
    <location>
        <begin position="143"/>
        <end position="165"/>
    </location>
</feature>
<keyword evidence="3" id="KW-1003">Cell membrane</keyword>
<dbReference type="InterPro" id="IPR035906">
    <property type="entry name" value="MetI-like_sf"/>
</dbReference>
<dbReference type="GO" id="GO:0043190">
    <property type="term" value="C:ATP-binding cassette (ABC) transporter complex"/>
    <property type="evidence" value="ECO:0007669"/>
    <property type="project" value="InterPro"/>
</dbReference>
<dbReference type="InterPro" id="IPR043429">
    <property type="entry name" value="ArtM/GltK/GlnP/TcyL/YhdX-like"/>
</dbReference>
<feature type="transmembrane region" description="Helical" evidence="8">
    <location>
        <begin position="27"/>
        <end position="45"/>
    </location>
</feature>
<evidence type="ECO:0000313" key="10">
    <source>
        <dbReference type="EMBL" id="MBJ7608477.1"/>
    </source>
</evidence>
<dbReference type="PROSITE" id="PS50928">
    <property type="entry name" value="ABC_TM1"/>
    <property type="match status" value="1"/>
</dbReference>
<keyword evidence="6 8" id="KW-1133">Transmembrane helix</keyword>
<evidence type="ECO:0000259" key="9">
    <source>
        <dbReference type="PROSITE" id="PS50928"/>
    </source>
</evidence>
<feature type="transmembrane region" description="Helical" evidence="8">
    <location>
        <begin position="252"/>
        <end position="277"/>
    </location>
</feature>
<dbReference type="GO" id="GO:0022857">
    <property type="term" value="F:transmembrane transporter activity"/>
    <property type="evidence" value="ECO:0007669"/>
    <property type="project" value="InterPro"/>
</dbReference>
<dbReference type="FunFam" id="1.10.3720.10:FF:000006">
    <property type="entry name" value="Glutamate/aspartate ABC transporter, permease protein GltK"/>
    <property type="match status" value="1"/>
</dbReference>
<comment type="similarity">
    <text evidence="8">Belongs to the binding-protein-dependent transport system permease family.</text>
</comment>
<evidence type="ECO:0000256" key="4">
    <source>
        <dbReference type="ARBA" id="ARBA00022692"/>
    </source>
</evidence>
<evidence type="ECO:0000256" key="6">
    <source>
        <dbReference type="ARBA" id="ARBA00022989"/>
    </source>
</evidence>
<dbReference type="NCBIfam" id="TIGR01726">
    <property type="entry name" value="HEQRo_perm_3TM"/>
    <property type="match status" value="1"/>
</dbReference>
<dbReference type="Pfam" id="PF00528">
    <property type="entry name" value="BPD_transp_1"/>
    <property type="match status" value="1"/>
</dbReference>
<feature type="transmembrane region" description="Helical" evidence="8">
    <location>
        <begin position="65"/>
        <end position="91"/>
    </location>
</feature>
<dbReference type="AlphaFoldDB" id="A0A934KNR1"/>
<evidence type="ECO:0000256" key="2">
    <source>
        <dbReference type="ARBA" id="ARBA00022448"/>
    </source>
</evidence>
<accession>A0A934KNR1</accession>
<keyword evidence="2 8" id="KW-0813">Transport</keyword>
<reference evidence="10 11" key="1">
    <citation type="submission" date="2020-10" db="EMBL/GenBank/DDBJ databases">
        <title>Ca. Dormibacterota MAGs.</title>
        <authorList>
            <person name="Montgomery K."/>
        </authorList>
    </citation>
    <scope>NUCLEOTIDE SEQUENCE [LARGE SCALE GENOMIC DNA]</scope>
    <source>
        <strain evidence="10">Mitchell_Peninsula_5</strain>
    </source>
</reference>
<feature type="transmembrane region" description="Helical" evidence="8">
    <location>
        <begin position="103"/>
        <end position="123"/>
    </location>
</feature>
<organism evidence="10 11">
    <name type="scientific">Candidatus Amunia macphersoniae</name>
    <dbReference type="NCBI Taxonomy" id="3127014"/>
    <lineage>
        <taxon>Bacteria</taxon>
        <taxon>Bacillati</taxon>
        <taxon>Candidatus Dormiibacterota</taxon>
        <taxon>Candidatus Dormibacteria</taxon>
        <taxon>Candidatus Aeolococcales</taxon>
        <taxon>Candidatus Aeolococcaceae</taxon>
        <taxon>Candidatus Amunia</taxon>
    </lineage>
</organism>
<evidence type="ECO:0000256" key="7">
    <source>
        <dbReference type="ARBA" id="ARBA00023136"/>
    </source>
</evidence>
<comment type="caution">
    <text evidence="10">The sequence shown here is derived from an EMBL/GenBank/DDBJ whole genome shotgun (WGS) entry which is preliminary data.</text>
</comment>
<dbReference type="Gene3D" id="1.10.3720.10">
    <property type="entry name" value="MetI-like"/>
    <property type="match status" value="1"/>
</dbReference>
<comment type="subcellular location">
    <subcellularLocation>
        <location evidence="1 8">Cell membrane</location>
        <topology evidence="1 8">Multi-pass membrane protein</topology>
    </subcellularLocation>
</comment>
<dbReference type="SUPFAM" id="SSF161098">
    <property type="entry name" value="MetI-like"/>
    <property type="match status" value="1"/>
</dbReference>
<evidence type="ECO:0000313" key="11">
    <source>
        <dbReference type="Proteomes" id="UP000614410"/>
    </source>
</evidence>
<keyword evidence="7 8" id="KW-0472">Membrane</keyword>
<evidence type="ECO:0000256" key="8">
    <source>
        <dbReference type="RuleBase" id="RU363032"/>
    </source>
</evidence>
<dbReference type="CDD" id="cd06261">
    <property type="entry name" value="TM_PBP2"/>
    <property type="match status" value="1"/>
</dbReference>
<dbReference type="Proteomes" id="UP000614410">
    <property type="component" value="Unassembled WGS sequence"/>
</dbReference>
<protein>
    <submittedName>
        <fullName evidence="10">Amino acid ABC transporter permease</fullName>
    </submittedName>
</protein>
<dbReference type="EMBL" id="JAEKNN010000016">
    <property type="protein sequence ID" value="MBJ7608477.1"/>
    <property type="molecule type" value="Genomic_DNA"/>
</dbReference>
<dbReference type="InterPro" id="IPR000515">
    <property type="entry name" value="MetI-like"/>
</dbReference>
<proteinExistence type="inferred from homology"/>
<evidence type="ECO:0000256" key="1">
    <source>
        <dbReference type="ARBA" id="ARBA00004651"/>
    </source>
</evidence>
<evidence type="ECO:0000256" key="5">
    <source>
        <dbReference type="ARBA" id="ARBA00022970"/>
    </source>
</evidence>
<dbReference type="PANTHER" id="PTHR30614:SF0">
    <property type="entry name" value="L-CYSTINE TRANSPORT SYSTEM PERMEASE PROTEIN TCYL"/>
    <property type="match status" value="1"/>
</dbReference>
<name>A0A934KNR1_9BACT</name>
<dbReference type="InterPro" id="IPR010065">
    <property type="entry name" value="AA_ABC_transptr_permease_3TM"/>
</dbReference>
<keyword evidence="4 8" id="KW-0812">Transmembrane</keyword>